<dbReference type="SMART" id="SM00034">
    <property type="entry name" value="CLECT"/>
    <property type="match status" value="1"/>
</dbReference>
<proteinExistence type="predicted"/>
<dbReference type="InterPro" id="IPR050111">
    <property type="entry name" value="C-type_lectin/snaclec_domain"/>
</dbReference>
<dbReference type="Proteomes" id="UP000749559">
    <property type="component" value="Unassembled WGS sequence"/>
</dbReference>
<dbReference type="InterPro" id="IPR016186">
    <property type="entry name" value="C-type_lectin-like/link_sf"/>
</dbReference>
<keyword evidence="2" id="KW-0812">Transmembrane</keyword>
<evidence type="ECO:0000256" key="1">
    <source>
        <dbReference type="SAM" id="MobiDB-lite"/>
    </source>
</evidence>
<dbReference type="PANTHER" id="PTHR22803">
    <property type="entry name" value="MANNOSE, PHOSPHOLIPASE, LECTIN RECEPTOR RELATED"/>
    <property type="match status" value="1"/>
</dbReference>
<sequence length="346" mass="38067">MYCESEWDLYDGHCYRKFSSELDFADARLSCQSFGADLVVITTSAENAYVIDTYVPNPFVSLGIGVQIVAGNFTYTDAFDTPVSYTDWNSGEPDGSGMCVRIYLNKWRDSACSPRPYLCERNQWDDSTTTIPNITTSTPTAQSTTTELQFNTISQTTSPIPRTTTASPLTTETTMTTAASPLTTATTTSQPSLTTMTTGQPLSTATISTTTTQSIPTRPPINATALTLSAATTNVTSLLPNAVHLITTEWKPKTQLDRVNPTFTPEEAKYAEILGASGIFVILGVVIAVVVMDINTLKLNGHLMIRNIRRFKRAIKRKNQTRRNDNPRRPSSARMVENDDMQLQNV</sequence>
<dbReference type="AlphaFoldDB" id="A0A8S4Q5Z1"/>
<evidence type="ECO:0000313" key="4">
    <source>
        <dbReference type="EMBL" id="CAH1801318.1"/>
    </source>
</evidence>
<feature type="domain" description="C-type lectin" evidence="3">
    <location>
        <begin position="10"/>
        <end position="113"/>
    </location>
</feature>
<dbReference type="InterPro" id="IPR016187">
    <property type="entry name" value="CTDL_fold"/>
</dbReference>
<dbReference type="CDD" id="cd00037">
    <property type="entry name" value="CLECT"/>
    <property type="match status" value="1"/>
</dbReference>
<dbReference type="InterPro" id="IPR001304">
    <property type="entry name" value="C-type_lectin-like"/>
</dbReference>
<dbReference type="PROSITE" id="PS50041">
    <property type="entry name" value="C_TYPE_LECTIN_2"/>
    <property type="match status" value="1"/>
</dbReference>
<dbReference type="EMBL" id="CAIIXF020000012">
    <property type="protein sequence ID" value="CAH1801318.1"/>
    <property type="molecule type" value="Genomic_DNA"/>
</dbReference>
<evidence type="ECO:0000256" key="2">
    <source>
        <dbReference type="SAM" id="Phobius"/>
    </source>
</evidence>
<keyword evidence="2" id="KW-1133">Transmembrane helix</keyword>
<name>A0A8S4Q5Z1_OWEFU</name>
<dbReference type="Pfam" id="PF00059">
    <property type="entry name" value="Lectin_C"/>
    <property type="match status" value="1"/>
</dbReference>
<dbReference type="SUPFAM" id="SSF56436">
    <property type="entry name" value="C-type lectin-like"/>
    <property type="match status" value="1"/>
</dbReference>
<organism evidence="4 5">
    <name type="scientific">Owenia fusiformis</name>
    <name type="common">Polychaete worm</name>
    <dbReference type="NCBI Taxonomy" id="6347"/>
    <lineage>
        <taxon>Eukaryota</taxon>
        <taxon>Metazoa</taxon>
        <taxon>Spiralia</taxon>
        <taxon>Lophotrochozoa</taxon>
        <taxon>Annelida</taxon>
        <taxon>Polychaeta</taxon>
        <taxon>Sedentaria</taxon>
        <taxon>Canalipalpata</taxon>
        <taxon>Sabellida</taxon>
        <taxon>Oweniida</taxon>
        <taxon>Oweniidae</taxon>
        <taxon>Owenia</taxon>
    </lineage>
</organism>
<dbReference type="OrthoDB" id="6153286at2759"/>
<reference evidence="4" key="1">
    <citation type="submission" date="2022-03" db="EMBL/GenBank/DDBJ databases">
        <authorList>
            <person name="Martin C."/>
        </authorList>
    </citation>
    <scope>NUCLEOTIDE SEQUENCE</scope>
</reference>
<protein>
    <recommendedName>
        <fullName evidence="3">C-type lectin domain-containing protein</fullName>
    </recommendedName>
</protein>
<keyword evidence="2" id="KW-0472">Membrane</keyword>
<gene>
    <name evidence="4" type="ORF">OFUS_LOCUS25122</name>
</gene>
<evidence type="ECO:0000259" key="3">
    <source>
        <dbReference type="PROSITE" id="PS50041"/>
    </source>
</evidence>
<dbReference type="Gene3D" id="3.10.100.10">
    <property type="entry name" value="Mannose-Binding Protein A, subunit A"/>
    <property type="match status" value="1"/>
</dbReference>
<feature type="transmembrane region" description="Helical" evidence="2">
    <location>
        <begin position="273"/>
        <end position="294"/>
    </location>
</feature>
<evidence type="ECO:0000313" key="5">
    <source>
        <dbReference type="Proteomes" id="UP000749559"/>
    </source>
</evidence>
<accession>A0A8S4Q5Z1</accession>
<keyword evidence="5" id="KW-1185">Reference proteome</keyword>
<comment type="caution">
    <text evidence="4">The sequence shown here is derived from an EMBL/GenBank/DDBJ whole genome shotgun (WGS) entry which is preliminary data.</text>
</comment>
<feature type="region of interest" description="Disordered" evidence="1">
    <location>
        <begin position="316"/>
        <end position="346"/>
    </location>
</feature>